<dbReference type="SUPFAM" id="SSF54593">
    <property type="entry name" value="Glyoxalase/Bleomycin resistance protein/Dihydroxybiphenyl dioxygenase"/>
    <property type="match status" value="2"/>
</dbReference>
<evidence type="ECO:0000313" key="2">
    <source>
        <dbReference type="EMBL" id="GAA1083677.1"/>
    </source>
</evidence>
<dbReference type="Gene3D" id="3.10.180.10">
    <property type="entry name" value="2,3-Dihydroxybiphenyl 1,2-Dioxygenase, domain 1"/>
    <property type="match status" value="2"/>
</dbReference>
<feature type="domain" description="VOC" evidence="1">
    <location>
        <begin position="137"/>
        <end position="256"/>
    </location>
</feature>
<dbReference type="PROSITE" id="PS51819">
    <property type="entry name" value="VOC"/>
    <property type="match status" value="2"/>
</dbReference>
<evidence type="ECO:0000259" key="1">
    <source>
        <dbReference type="PROSITE" id="PS51819"/>
    </source>
</evidence>
<dbReference type="InterPro" id="IPR004360">
    <property type="entry name" value="Glyas_Fos-R_dOase_dom"/>
</dbReference>
<dbReference type="RefSeq" id="WP_344623991.1">
    <property type="nucleotide sequence ID" value="NZ_BAAALD010000023.1"/>
</dbReference>
<feature type="domain" description="VOC" evidence="1">
    <location>
        <begin position="10"/>
        <end position="123"/>
    </location>
</feature>
<dbReference type="Proteomes" id="UP001499987">
    <property type="component" value="Unassembled WGS sequence"/>
</dbReference>
<name>A0ABN1TH94_9ACTN</name>
<comment type="caution">
    <text evidence="2">The sequence shown here is derived from an EMBL/GenBank/DDBJ whole genome shotgun (WGS) entry which is preliminary data.</text>
</comment>
<gene>
    <name evidence="2" type="ORF">GCM10009663_28900</name>
</gene>
<protein>
    <submittedName>
        <fullName evidence="2">VOC family protein</fullName>
    </submittedName>
</protein>
<dbReference type="EMBL" id="BAAALD010000023">
    <property type="protein sequence ID" value="GAA1083677.1"/>
    <property type="molecule type" value="Genomic_DNA"/>
</dbReference>
<dbReference type="InterPro" id="IPR029068">
    <property type="entry name" value="Glyas_Bleomycin-R_OHBP_Dase"/>
</dbReference>
<dbReference type="Pfam" id="PF00903">
    <property type="entry name" value="Glyoxalase"/>
    <property type="match status" value="2"/>
</dbReference>
<dbReference type="InterPro" id="IPR052164">
    <property type="entry name" value="Anthracycline_SecMetBiosynth"/>
</dbReference>
<accession>A0ABN1TH94</accession>
<proteinExistence type="predicted"/>
<dbReference type="CDD" id="cd07247">
    <property type="entry name" value="SgaA_N_like"/>
    <property type="match status" value="2"/>
</dbReference>
<organism evidence="2 3">
    <name type="scientific">Kitasatospora arboriphila</name>
    <dbReference type="NCBI Taxonomy" id="258052"/>
    <lineage>
        <taxon>Bacteria</taxon>
        <taxon>Bacillati</taxon>
        <taxon>Actinomycetota</taxon>
        <taxon>Actinomycetes</taxon>
        <taxon>Kitasatosporales</taxon>
        <taxon>Streptomycetaceae</taxon>
        <taxon>Kitasatospora</taxon>
    </lineage>
</organism>
<dbReference type="PANTHER" id="PTHR33993">
    <property type="entry name" value="GLYOXALASE-RELATED"/>
    <property type="match status" value="1"/>
</dbReference>
<keyword evidence="3" id="KW-1185">Reference proteome</keyword>
<reference evidence="2 3" key="1">
    <citation type="journal article" date="2019" name="Int. J. Syst. Evol. Microbiol.">
        <title>The Global Catalogue of Microorganisms (GCM) 10K type strain sequencing project: providing services to taxonomists for standard genome sequencing and annotation.</title>
        <authorList>
            <consortium name="The Broad Institute Genomics Platform"/>
            <consortium name="The Broad Institute Genome Sequencing Center for Infectious Disease"/>
            <person name="Wu L."/>
            <person name="Ma J."/>
        </authorList>
    </citation>
    <scope>NUCLEOTIDE SEQUENCE [LARGE SCALE GENOMIC DNA]</scope>
    <source>
        <strain evidence="2 3">JCM 13002</strain>
    </source>
</reference>
<dbReference type="PANTHER" id="PTHR33993:SF10">
    <property type="entry name" value="CONSERVED PROTEIN"/>
    <property type="match status" value="1"/>
</dbReference>
<sequence>MLTTEFRTGSPCWLDLGSPDIPATAAFYGTVFGWTFQSLGEEAGNYGFFQQAGRTVAAVGPLTEEGSSPAWTLYFRTPDADATAKAAEQHGGTVRAEPFDVMSDGRMAQLSDPAGVQFAIWQPGETQGLDAVTEANTFCWAELHTADPAAATAFYQALFGWRTETVEMPGMAYTVYSTAEGGTERETSFGGVAPLQSPDEPVRWVPYFEVTEVDAVLGRAEHAGGRVVMPGMDVPGVGRLGWATDPHGAVFAIIKSEMP</sequence>
<dbReference type="InterPro" id="IPR037523">
    <property type="entry name" value="VOC_core"/>
</dbReference>
<evidence type="ECO:0000313" key="3">
    <source>
        <dbReference type="Proteomes" id="UP001499987"/>
    </source>
</evidence>